<gene>
    <name evidence="5" type="ORF">TL16_g05890</name>
</gene>
<dbReference type="EMBL" id="BLQM01000175">
    <property type="protein sequence ID" value="GMH72343.1"/>
    <property type="molecule type" value="Genomic_DNA"/>
</dbReference>
<evidence type="ECO:0000256" key="1">
    <source>
        <dbReference type="ARBA" id="ARBA00022723"/>
    </source>
</evidence>
<protein>
    <recommendedName>
        <fullName evidence="4">MYND-type domain-containing protein</fullName>
    </recommendedName>
</protein>
<evidence type="ECO:0000256" key="3">
    <source>
        <dbReference type="ARBA" id="ARBA00022833"/>
    </source>
</evidence>
<dbReference type="SUPFAM" id="SSF144232">
    <property type="entry name" value="HIT/MYND zinc finger-like"/>
    <property type="match status" value="1"/>
</dbReference>
<accession>A0A9W7EDG8</accession>
<dbReference type="InterPro" id="IPR013083">
    <property type="entry name" value="Znf_RING/FYVE/PHD"/>
</dbReference>
<dbReference type="Pfam" id="PF01753">
    <property type="entry name" value="zf-MYND"/>
    <property type="match status" value="1"/>
</dbReference>
<keyword evidence="1" id="KW-0479">Metal-binding</keyword>
<feature type="domain" description="MYND-type" evidence="4">
    <location>
        <begin position="87"/>
        <end position="120"/>
    </location>
</feature>
<reference evidence="6" key="1">
    <citation type="journal article" date="2023" name="Commun. Biol.">
        <title>Genome analysis of Parmales, the sister group of diatoms, reveals the evolutionary specialization of diatoms from phago-mixotrophs to photoautotrophs.</title>
        <authorList>
            <person name="Ban H."/>
            <person name="Sato S."/>
            <person name="Yoshikawa S."/>
            <person name="Yamada K."/>
            <person name="Nakamura Y."/>
            <person name="Ichinomiya M."/>
            <person name="Sato N."/>
            <person name="Blanc-Mathieu R."/>
            <person name="Endo H."/>
            <person name="Kuwata A."/>
            <person name="Ogata H."/>
        </authorList>
    </citation>
    <scope>NUCLEOTIDE SEQUENCE [LARGE SCALE GENOMIC DNA]</scope>
</reference>
<dbReference type="InterPro" id="IPR002893">
    <property type="entry name" value="Znf_MYND"/>
</dbReference>
<sequence length="324" mass="35873">MGFLSWMVQDGGTVGTVVEIVKLSAGGTSTNPSPPSSPSPSAPLFLPVFQLLWLSLDSEHIDLDIMPIPLQTRGRNQNPPSCAFPGCKVPPTKTCSSCLDTRYCSKERQIAHRKWHKKICVAPQKKPLASVPPAPTVSLKGSVEEEEDDGDTCIIWLENVANAKLRSYGHLATCRECTEQLRNLKEPCPLCRKKIAGFTVGKWQSTIGEHGLWPTSPENLAQLASGESFNEYFQNQFNGNEASYLRWKEVFDVLEIGNARDVGPDLPLEQQALMITRSEDLGKLKALAKLCSNQFFDDKSLLVVAWRRILEVLVLAMPPVVDEK</sequence>
<keyword evidence="3" id="KW-0862">Zinc</keyword>
<dbReference type="Gene3D" id="6.10.140.2220">
    <property type="match status" value="1"/>
</dbReference>
<evidence type="ECO:0000313" key="6">
    <source>
        <dbReference type="Proteomes" id="UP001162640"/>
    </source>
</evidence>
<dbReference type="Pfam" id="PF13920">
    <property type="entry name" value="zf-C3HC4_3"/>
    <property type="match status" value="1"/>
</dbReference>
<comment type="caution">
    <text evidence="5">The sequence shown here is derived from an EMBL/GenBank/DDBJ whole genome shotgun (WGS) entry which is preliminary data.</text>
</comment>
<keyword evidence="2" id="KW-0863">Zinc-finger</keyword>
<dbReference type="GO" id="GO:0008270">
    <property type="term" value="F:zinc ion binding"/>
    <property type="evidence" value="ECO:0007669"/>
    <property type="project" value="UniProtKB-KW"/>
</dbReference>
<evidence type="ECO:0000313" key="5">
    <source>
        <dbReference type="EMBL" id="GMH72343.1"/>
    </source>
</evidence>
<evidence type="ECO:0000259" key="4">
    <source>
        <dbReference type="Pfam" id="PF01753"/>
    </source>
</evidence>
<dbReference type="Proteomes" id="UP001162640">
    <property type="component" value="Unassembled WGS sequence"/>
</dbReference>
<dbReference type="AlphaFoldDB" id="A0A9W7EDG8"/>
<dbReference type="Gene3D" id="3.30.40.10">
    <property type="entry name" value="Zinc/RING finger domain, C3HC4 (zinc finger)"/>
    <property type="match status" value="1"/>
</dbReference>
<evidence type="ECO:0000256" key="2">
    <source>
        <dbReference type="ARBA" id="ARBA00022771"/>
    </source>
</evidence>
<name>A0A9W7EDG8_9STRA</name>
<proteinExistence type="predicted"/>
<organism evidence="5 6">
    <name type="scientific">Triparma laevis f. inornata</name>
    <dbReference type="NCBI Taxonomy" id="1714386"/>
    <lineage>
        <taxon>Eukaryota</taxon>
        <taxon>Sar</taxon>
        <taxon>Stramenopiles</taxon>
        <taxon>Ochrophyta</taxon>
        <taxon>Bolidophyceae</taxon>
        <taxon>Parmales</taxon>
        <taxon>Triparmaceae</taxon>
        <taxon>Triparma</taxon>
    </lineage>
</organism>